<comment type="caution">
    <text evidence="2">The sequence shown here is derived from an EMBL/GenBank/DDBJ whole genome shotgun (WGS) entry which is preliminary data.</text>
</comment>
<protein>
    <submittedName>
        <fullName evidence="2">Uncharacterized protein</fullName>
    </submittedName>
</protein>
<evidence type="ECO:0000313" key="2">
    <source>
        <dbReference type="EMBL" id="KAL2621181.1"/>
    </source>
</evidence>
<feature type="compositionally biased region" description="Basic and acidic residues" evidence="1">
    <location>
        <begin position="235"/>
        <end position="245"/>
    </location>
</feature>
<dbReference type="AlphaFoldDB" id="A0ABD1Y3H4"/>
<gene>
    <name evidence="2" type="ORF">R1flu_001386</name>
</gene>
<dbReference type="EMBL" id="JBHFFA010000006">
    <property type="protein sequence ID" value="KAL2621181.1"/>
    <property type="molecule type" value="Genomic_DNA"/>
</dbReference>
<evidence type="ECO:0000313" key="3">
    <source>
        <dbReference type="Proteomes" id="UP001605036"/>
    </source>
</evidence>
<accession>A0ABD1Y3H4</accession>
<feature type="compositionally biased region" description="Polar residues" evidence="1">
    <location>
        <begin position="70"/>
        <end position="97"/>
    </location>
</feature>
<sequence>MEGSRETLTGDVPSESRPTSDGEPKTESGVPKLPTKISTKTLTASPRAAAVNANPKKAPDKIGTTEKKINSPTLRNGRGSSSTTQKAKSGVGTRTATWTGFSGTMVISPKARNVAAHPLPRPEEFVVRKTPAHVHLKSARPPGCEGESSNITASTATTIQHRTGEDVSMPRKEVPEKNEQGKVSMPVKEVHENNVHTWVLENGAQKKDENVSLQGNEVHSNGEHASPETNGVHTNGEHGSLREDIPPPTIRPVRISIPDSEKAVSSPTRNSAGRKGTSDNHDIHRDHAFMDRFDTKEQPWKPGKKVIDHSNDQPSSEYRWKSSRKAIPGADRLQRTPELKSDEPPVSRKGPGSYDGSAAQVQREYDPFGNPVNVPENQWHPGKGRGNGPLVGEWLPPFRGYSAKAESEPPPFNKAKGSGRRHSDEYVPPFLVVDRPASWHKSKGAGSGPPSNQWLPPWGHGNPGATDGDHTTTVRSGRKHFYNNTSCSFK</sequence>
<feature type="region of interest" description="Disordered" evidence="1">
    <location>
        <begin position="439"/>
        <end position="477"/>
    </location>
</feature>
<dbReference type="Proteomes" id="UP001605036">
    <property type="component" value="Unassembled WGS sequence"/>
</dbReference>
<proteinExistence type="predicted"/>
<feature type="compositionally biased region" description="Basic and acidic residues" evidence="1">
    <location>
        <begin position="276"/>
        <end position="311"/>
    </location>
</feature>
<keyword evidence="3" id="KW-1185">Reference proteome</keyword>
<organism evidence="2 3">
    <name type="scientific">Riccia fluitans</name>
    <dbReference type="NCBI Taxonomy" id="41844"/>
    <lineage>
        <taxon>Eukaryota</taxon>
        <taxon>Viridiplantae</taxon>
        <taxon>Streptophyta</taxon>
        <taxon>Embryophyta</taxon>
        <taxon>Marchantiophyta</taxon>
        <taxon>Marchantiopsida</taxon>
        <taxon>Marchantiidae</taxon>
        <taxon>Marchantiales</taxon>
        <taxon>Ricciaceae</taxon>
        <taxon>Riccia</taxon>
    </lineage>
</organism>
<feature type="region of interest" description="Disordered" evidence="1">
    <location>
        <begin position="1"/>
        <end position="97"/>
    </location>
</feature>
<name>A0ABD1Y3H4_9MARC</name>
<feature type="compositionally biased region" description="Basic and acidic residues" evidence="1">
    <location>
        <begin position="57"/>
        <end position="69"/>
    </location>
</feature>
<evidence type="ECO:0000256" key="1">
    <source>
        <dbReference type="SAM" id="MobiDB-lite"/>
    </source>
</evidence>
<reference evidence="2 3" key="1">
    <citation type="submission" date="2024-09" db="EMBL/GenBank/DDBJ databases">
        <title>Chromosome-scale assembly of Riccia fluitans.</title>
        <authorList>
            <person name="Paukszto L."/>
            <person name="Sawicki J."/>
            <person name="Karawczyk K."/>
            <person name="Piernik-Szablinska J."/>
            <person name="Szczecinska M."/>
            <person name="Mazdziarz M."/>
        </authorList>
    </citation>
    <scope>NUCLEOTIDE SEQUENCE [LARGE SCALE GENOMIC DNA]</scope>
    <source>
        <strain evidence="2">Rf_01</strain>
        <tissue evidence="2">Aerial parts of the thallus</tissue>
    </source>
</reference>
<feature type="compositionally biased region" description="Basic and acidic residues" evidence="1">
    <location>
        <begin position="332"/>
        <end position="346"/>
    </location>
</feature>
<feature type="compositionally biased region" description="Basic and acidic residues" evidence="1">
    <location>
        <begin position="162"/>
        <end position="180"/>
    </location>
</feature>
<feature type="compositionally biased region" description="Low complexity" evidence="1">
    <location>
        <begin position="148"/>
        <end position="159"/>
    </location>
</feature>
<feature type="region of interest" description="Disordered" evidence="1">
    <location>
        <begin position="134"/>
        <end position="423"/>
    </location>
</feature>